<protein>
    <submittedName>
        <fullName evidence="1">Uncharacterized protein</fullName>
    </submittedName>
</protein>
<name>A0A0D8IDL2_9CLOT</name>
<accession>A0A0D8IDL2</accession>
<reference evidence="1 2" key="1">
    <citation type="submission" date="2014-10" db="EMBL/GenBank/DDBJ databases">
        <title>Genome sequence of Clostridium aceticum DSM 1496.</title>
        <authorList>
            <person name="Poehlein A."/>
            <person name="Schiel-Bengelsdorf B."/>
            <person name="Gottschalk G."/>
            <person name="Duerre P."/>
            <person name="Daniel R."/>
        </authorList>
    </citation>
    <scope>NUCLEOTIDE SEQUENCE [LARGE SCALE GENOMIC DNA]</scope>
    <source>
        <strain evidence="1 2">DSM 1496</strain>
    </source>
</reference>
<dbReference type="KEGG" id="cace:CACET_c17550"/>
<evidence type="ECO:0000313" key="2">
    <source>
        <dbReference type="Proteomes" id="UP000035704"/>
    </source>
</evidence>
<gene>
    <name evidence="1" type="ORF">CACET_c17550</name>
</gene>
<dbReference type="EMBL" id="CP009687">
    <property type="protein sequence ID" value="AKL95203.1"/>
    <property type="molecule type" value="Genomic_DNA"/>
</dbReference>
<sequence>MDRKIEIELPQELYQRLEEQCKNKELTLEEYIIFLLYEGEHSKNQVQHIKKVVIGDLQNMIYKVQKTSLNPSNRVTQNEVNCIPLKAFKGQVPKDLKKKIDFFKKQKTFKEDYFYLLINPTEVVGYSGLDFFEEAMPYGQYGFIYCFDLQKPYLTYKNLKNIFNFLGRMIKEEKIYNMDLSTICCNIPEEVLAKLGFKELSHVKRIYGGIKPEIEYDTILQYKETTKDFNVKEMEGLLPINRVLPISYLQNYWMKSLEVIKLKEISFKQTSNSFILQERKRIQDKIYFYYTIFLNPLDLYDRDVLREIYHILIKEINMEALGEGIIIDIPIEIKDILVEYMTCHKEHSIYWYRKLL</sequence>
<organism evidence="1 2">
    <name type="scientific">Clostridium aceticum</name>
    <dbReference type="NCBI Taxonomy" id="84022"/>
    <lineage>
        <taxon>Bacteria</taxon>
        <taxon>Bacillati</taxon>
        <taxon>Bacillota</taxon>
        <taxon>Clostridia</taxon>
        <taxon>Eubacteriales</taxon>
        <taxon>Clostridiaceae</taxon>
        <taxon>Clostridium</taxon>
    </lineage>
</organism>
<proteinExistence type="predicted"/>
<dbReference type="RefSeq" id="WP_044823923.1">
    <property type="nucleotide sequence ID" value="NZ_CP009687.1"/>
</dbReference>
<dbReference type="AlphaFoldDB" id="A0A0D8IDL2"/>
<keyword evidence="2" id="KW-1185">Reference proteome</keyword>
<dbReference type="PATRIC" id="fig|84022.5.peg.3212"/>
<dbReference type="Proteomes" id="UP000035704">
    <property type="component" value="Chromosome"/>
</dbReference>
<dbReference type="OrthoDB" id="1957572at2"/>
<evidence type="ECO:0000313" key="1">
    <source>
        <dbReference type="EMBL" id="AKL95203.1"/>
    </source>
</evidence>